<keyword evidence="1" id="KW-0472">Membrane</keyword>
<protein>
    <submittedName>
        <fullName evidence="3">Uncharacterized protein</fullName>
    </submittedName>
</protein>
<dbReference type="Proteomes" id="UP000477070">
    <property type="component" value="Unassembled WGS sequence"/>
</dbReference>
<organism evidence="3 4">
    <name type="scientific">Helicobacter saguini</name>
    <dbReference type="NCBI Taxonomy" id="1548018"/>
    <lineage>
        <taxon>Bacteria</taxon>
        <taxon>Pseudomonadati</taxon>
        <taxon>Campylobacterota</taxon>
        <taxon>Epsilonproteobacteria</taxon>
        <taxon>Campylobacterales</taxon>
        <taxon>Helicobacteraceae</taxon>
        <taxon>Helicobacter</taxon>
    </lineage>
</organism>
<dbReference type="RefSeq" id="WP_034569897.1">
    <property type="nucleotide sequence ID" value="NZ_JRMP02000031.1"/>
</dbReference>
<evidence type="ECO:0000256" key="1">
    <source>
        <dbReference type="SAM" id="Phobius"/>
    </source>
</evidence>
<dbReference type="Proteomes" id="UP000029714">
    <property type="component" value="Unassembled WGS sequence"/>
</dbReference>
<evidence type="ECO:0000313" key="4">
    <source>
        <dbReference type="Proteomes" id="UP000029714"/>
    </source>
</evidence>
<dbReference type="EMBL" id="QBIU01000002">
    <property type="protein sequence ID" value="MWV70232.1"/>
    <property type="molecule type" value="Genomic_DNA"/>
</dbReference>
<sequence length="81" mass="9535">MKKLIQHADTIAFYVVIIAFVAFLLSIPTSIYFGIIQDSKDKNLVKIFERCMYVYDDRKHCIKEYESALKDLNLDSIKDKR</sequence>
<dbReference type="AlphaFoldDB" id="A0A347VQ95"/>
<reference evidence="3 4" key="2">
    <citation type="journal article" date="2016" name="Infect. Immun.">
        <title>Helicobacter saguini, a Novel Helicobacter Isolated from Cotton-Top Tamarins with Ulcerative Colitis, Has Proinflammatory Properties and Induces Typhlocolitis and Dysplasia in Gnotobiotic IL-10-/- Mice.</title>
        <authorList>
            <person name="Shen Z."/>
            <person name="Mannion A."/>
            <person name="Whary M.T."/>
            <person name="Muthupalani S."/>
            <person name="Sheh A."/>
            <person name="Feng Y."/>
            <person name="Gong G."/>
            <person name="Vandamme P."/>
            <person name="Holcombe H.R."/>
            <person name="Paster B.J."/>
            <person name="Fox J.G."/>
        </authorList>
    </citation>
    <scope>NUCLEOTIDE SEQUENCE [LARGE SCALE GENOMIC DNA]</scope>
    <source>
        <strain evidence="3 4">MIT 97-6194</strain>
    </source>
</reference>
<evidence type="ECO:0000313" key="2">
    <source>
        <dbReference type="EMBL" id="MWV70232.1"/>
    </source>
</evidence>
<keyword evidence="1" id="KW-1133">Transmembrane helix</keyword>
<comment type="caution">
    <text evidence="3">The sequence shown here is derived from an EMBL/GenBank/DDBJ whole genome shotgun (WGS) entry which is preliminary data.</text>
</comment>
<gene>
    <name evidence="2" type="ORF">DCO61_09525</name>
    <name evidence="3" type="ORF">LS64_011640</name>
</gene>
<evidence type="ECO:0000313" key="5">
    <source>
        <dbReference type="Proteomes" id="UP000477070"/>
    </source>
</evidence>
<reference evidence="2 5" key="4">
    <citation type="submission" date="2019-12" db="EMBL/GenBank/DDBJ databases">
        <title>Multi-Generational Helicobacter saguini Isolates.</title>
        <authorList>
            <person name="Mannion A."/>
            <person name="Shen Z."/>
            <person name="Fox J.G."/>
        </authorList>
    </citation>
    <scope>NUCLEOTIDE SEQUENCE [LARGE SCALE GENOMIC DNA]</scope>
    <source>
        <strain evidence="2">16-048</strain>
        <strain evidence="5">16-048 (F4)</strain>
    </source>
</reference>
<dbReference type="EMBL" id="JRMP02000031">
    <property type="protein sequence ID" value="TLD91636.1"/>
    <property type="molecule type" value="Genomic_DNA"/>
</dbReference>
<reference evidence="3" key="3">
    <citation type="submission" date="2018-04" db="EMBL/GenBank/DDBJ databases">
        <authorList>
            <person name="Sheh A."/>
            <person name="Shen Z."/>
            <person name="Mannion A.J."/>
            <person name="Fox J.G."/>
        </authorList>
    </citation>
    <scope>NUCLEOTIDE SEQUENCE</scope>
    <source>
        <strain evidence="3">MIT 97-6194</strain>
    </source>
</reference>
<evidence type="ECO:0000313" key="3">
    <source>
        <dbReference type="EMBL" id="TLD91636.1"/>
    </source>
</evidence>
<reference evidence="3 4" key="1">
    <citation type="journal article" date="2014" name="Genome Announc.">
        <title>Draft genome sequences of eight enterohepatic helicobacter species isolated from both laboratory and wild rodents.</title>
        <authorList>
            <person name="Sheh A."/>
            <person name="Shen Z."/>
            <person name="Fox J.G."/>
        </authorList>
    </citation>
    <scope>NUCLEOTIDE SEQUENCE [LARGE SCALE GENOMIC DNA]</scope>
    <source>
        <strain evidence="3 4">MIT 97-6194</strain>
    </source>
</reference>
<keyword evidence="1" id="KW-0812">Transmembrane</keyword>
<dbReference type="STRING" id="1548018.LS64_01905"/>
<proteinExistence type="predicted"/>
<accession>A0A347VQ95</accession>
<feature type="transmembrane region" description="Helical" evidence="1">
    <location>
        <begin position="12"/>
        <end position="35"/>
    </location>
</feature>
<keyword evidence="4" id="KW-1185">Reference proteome</keyword>
<name>A0A347VQ95_9HELI</name>